<dbReference type="SMART" id="SM00318">
    <property type="entry name" value="SNc"/>
    <property type="match status" value="1"/>
</dbReference>
<dbReference type="EMBL" id="JBHSCX010000005">
    <property type="protein sequence ID" value="MFC4362048.1"/>
    <property type="molecule type" value="Genomic_DNA"/>
</dbReference>
<dbReference type="Pfam" id="PF00565">
    <property type="entry name" value="SNase"/>
    <property type="match status" value="1"/>
</dbReference>
<evidence type="ECO:0000256" key="1">
    <source>
        <dbReference type="SAM" id="SignalP"/>
    </source>
</evidence>
<dbReference type="InterPro" id="IPR016071">
    <property type="entry name" value="Staphylococal_nuclease_OB-fold"/>
</dbReference>
<organism evidence="3 4">
    <name type="scientific">Simiduia curdlanivorans</name>
    <dbReference type="NCBI Taxonomy" id="1492769"/>
    <lineage>
        <taxon>Bacteria</taxon>
        <taxon>Pseudomonadati</taxon>
        <taxon>Pseudomonadota</taxon>
        <taxon>Gammaproteobacteria</taxon>
        <taxon>Cellvibrionales</taxon>
        <taxon>Cellvibrionaceae</taxon>
        <taxon>Simiduia</taxon>
    </lineage>
</organism>
<dbReference type="Gene3D" id="2.40.50.90">
    <property type="match status" value="1"/>
</dbReference>
<proteinExistence type="predicted"/>
<feature type="chain" id="PRO_5047500133" evidence="1">
    <location>
        <begin position="19"/>
        <end position="264"/>
    </location>
</feature>
<gene>
    <name evidence="3" type="ORF">ACFOX3_07040</name>
</gene>
<evidence type="ECO:0000313" key="3">
    <source>
        <dbReference type="EMBL" id="MFC4362048.1"/>
    </source>
</evidence>
<evidence type="ECO:0000313" key="4">
    <source>
        <dbReference type="Proteomes" id="UP001595840"/>
    </source>
</evidence>
<reference evidence="4" key="1">
    <citation type="journal article" date="2019" name="Int. J. Syst. Evol. Microbiol.">
        <title>The Global Catalogue of Microorganisms (GCM) 10K type strain sequencing project: providing services to taxonomists for standard genome sequencing and annotation.</title>
        <authorList>
            <consortium name="The Broad Institute Genomics Platform"/>
            <consortium name="The Broad Institute Genome Sequencing Center for Infectious Disease"/>
            <person name="Wu L."/>
            <person name="Ma J."/>
        </authorList>
    </citation>
    <scope>NUCLEOTIDE SEQUENCE [LARGE SCALE GENOMIC DNA]</scope>
    <source>
        <strain evidence="4">CECT 8570</strain>
    </source>
</reference>
<feature type="signal peptide" evidence="1">
    <location>
        <begin position="1"/>
        <end position="18"/>
    </location>
</feature>
<feature type="domain" description="TNase-like" evidence="2">
    <location>
        <begin position="33"/>
        <end position="163"/>
    </location>
</feature>
<protein>
    <submittedName>
        <fullName evidence="3">Thermonuclease family protein</fullName>
    </submittedName>
</protein>
<dbReference type="RefSeq" id="WP_290259174.1">
    <property type="nucleotide sequence ID" value="NZ_JAUFQG010000004.1"/>
</dbReference>
<comment type="caution">
    <text evidence="3">The sequence shown here is derived from an EMBL/GenBank/DDBJ whole genome shotgun (WGS) entry which is preliminary data.</text>
</comment>
<name>A0ABV8V2V0_9GAMM</name>
<accession>A0ABV8V2V0</accession>
<dbReference type="Proteomes" id="UP001595840">
    <property type="component" value="Unassembled WGS sequence"/>
</dbReference>
<dbReference type="PROSITE" id="PS50830">
    <property type="entry name" value="TNASE_3"/>
    <property type="match status" value="1"/>
</dbReference>
<dbReference type="InterPro" id="IPR035437">
    <property type="entry name" value="SNase_OB-fold_sf"/>
</dbReference>
<sequence>MQVRLLLGTLLLAGEALASEVWPSCFAPDIVKGLEPVEVARVYDGDTVQLVDGRKVRLLNINTPELDHKGGVDQAYAREATEQARQWLNSRDRLFLVFDREHQDRYGRWLAHLLDGKGQSLAEHLLIKGLAVPLAVPPNLAHAACYFNLASEPKAGKVGVWAANQAIAARHLSRAGFQRVSGKVSKITKTRAGDYWLELDGVLAIQIKKHDLEYFDDFPAGFDVANQIEVEGWVVDRSNTSDHLQKGYTPWKLQVRTPYALRVN</sequence>
<keyword evidence="1" id="KW-0732">Signal</keyword>
<dbReference type="SUPFAM" id="SSF50199">
    <property type="entry name" value="Staphylococcal nuclease"/>
    <property type="match status" value="1"/>
</dbReference>
<evidence type="ECO:0000259" key="2">
    <source>
        <dbReference type="PROSITE" id="PS50830"/>
    </source>
</evidence>
<keyword evidence="4" id="KW-1185">Reference proteome</keyword>